<accession>A0A6G5AHU4</accession>
<feature type="region of interest" description="Disordered" evidence="1">
    <location>
        <begin position="57"/>
        <end position="97"/>
    </location>
</feature>
<dbReference type="AlphaFoldDB" id="A0A6G5AHU4"/>
<organism evidence="2">
    <name type="scientific">Rhipicephalus microplus</name>
    <name type="common">Cattle tick</name>
    <name type="synonym">Boophilus microplus</name>
    <dbReference type="NCBI Taxonomy" id="6941"/>
    <lineage>
        <taxon>Eukaryota</taxon>
        <taxon>Metazoa</taxon>
        <taxon>Ecdysozoa</taxon>
        <taxon>Arthropoda</taxon>
        <taxon>Chelicerata</taxon>
        <taxon>Arachnida</taxon>
        <taxon>Acari</taxon>
        <taxon>Parasitiformes</taxon>
        <taxon>Ixodida</taxon>
        <taxon>Ixodoidea</taxon>
        <taxon>Ixodidae</taxon>
        <taxon>Rhipicephalinae</taxon>
        <taxon>Rhipicephalus</taxon>
        <taxon>Boophilus</taxon>
    </lineage>
</organism>
<protein>
    <submittedName>
        <fullName evidence="2">Putative tick transposon</fullName>
    </submittedName>
</protein>
<reference evidence="2" key="1">
    <citation type="submission" date="2020-03" db="EMBL/GenBank/DDBJ databases">
        <title>A transcriptome and proteome of the tick Rhipicephalus microplus shaped by the genetic composition of its hosts and developmental stage.</title>
        <authorList>
            <person name="Garcia G.R."/>
            <person name="Ribeiro J.M.C."/>
            <person name="Maruyama S.R."/>
            <person name="Gardinasse L.G."/>
            <person name="Nelson K."/>
            <person name="Ferreira B.R."/>
            <person name="Andrade T.G."/>
            <person name="Santos I.K.F.M."/>
        </authorList>
    </citation>
    <scope>NUCLEOTIDE SEQUENCE</scope>
    <source>
        <strain evidence="2">NSGR</strain>
        <tissue evidence="2">Salivary glands</tissue>
    </source>
</reference>
<proteinExistence type="predicted"/>
<name>A0A6G5AHU4_RHIMP</name>
<evidence type="ECO:0000256" key="1">
    <source>
        <dbReference type="SAM" id="MobiDB-lite"/>
    </source>
</evidence>
<evidence type="ECO:0000313" key="2">
    <source>
        <dbReference type="EMBL" id="NIE49597.1"/>
    </source>
</evidence>
<sequence length="129" mass="14129">MCLVNLPAFPLQTRTFPCPLVFSYMHPGAIDPRCCLCGNVASLNHILWGCPEDSPPPTSFAHPHRGTMGGPSLQQRHRHPDTGPETSGRSHREAQPGSLRGLASLTLTLRLIKLLLTHSLPLIATYFID</sequence>
<dbReference type="EMBL" id="GIKN01007324">
    <property type="protein sequence ID" value="NIE49597.1"/>
    <property type="molecule type" value="Transcribed_RNA"/>
</dbReference>